<dbReference type="InterPro" id="IPR032808">
    <property type="entry name" value="DoxX"/>
</dbReference>
<protein>
    <recommendedName>
        <fullName evidence="10">DoxX family protein</fullName>
    </recommendedName>
</protein>
<proteinExistence type="inferred from homology"/>
<feature type="transmembrane region" description="Helical" evidence="7">
    <location>
        <begin position="162"/>
        <end position="182"/>
    </location>
</feature>
<dbReference type="Proteomes" id="UP001499884">
    <property type="component" value="Unassembled WGS sequence"/>
</dbReference>
<comment type="subcellular location">
    <subcellularLocation>
        <location evidence="1">Cell membrane</location>
        <topology evidence="1">Multi-pass membrane protein</topology>
    </subcellularLocation>
</comment>
<reference evidence="9" key="1">
    <citation type="journal article" date="2019" name="Int. J. Syst. Evol. Microbiol.">
        <title>The Global Catalogue of Microorganisms (GCM) 10K type strain sequencing project: providing services to taxonomists for standard genome sequencing and annotation.</title>
        <authorList>
            <consortium name="The Broad Institute Genomics Platform"/>
            <consortium name="The Broad Institute Genome Sequencing Center for Infectious Disease"/>
            <person name="Wu L."/>
            <person name="Ma J."/>
        </authorList>
    </citation>
    <scope>NUCLEOTIDE SEQUENCE [LARGE SCALE GENOMIC DNA]</scope>
    <source>
        <strain evidence="9">JCM 30846</strain>
    </source>
</reference>
<dbReference type="RefSeq" id="WP_345654566.1">
    <property type="nucleotide sequence ID" value="NZ_BAABEP010000073.1"/>
</dbReference>
<evidence type="ECO:0000256" key="5">
    <source>
        <dbReference type="ARBA" id="ARBA00022989"/>
    </source>
</evidence>
<feature type="transmembrane region" description="Helical" evidence="7">
    <location>
        <begin position="77"/>
        <end position="108"/>
    </location>
</feature>
<keyword evidence="9" id="KW-1185">Reference proteome</keyword>
<dbReference type="Pfam" id="PF07681">
    <property type="entry name" value="DoxX"/>
    <property type="match status" value="1"/>
</dbReference>
<evidence type="ECO:0000256" key="3">
    <source>
        <dbReference type="ARBA" id="ARBA00022475"/>
    </source>
</evidence>
<evidence type="ECO:0000256" key="1">
    <source>
        <dbReference type="ARBA" id="ARBA00004651"/>
    </source>
</evidence>
<feature type="transmembrane region" description="Helical" evidence="7">
    <location>
        <begin position="129"/>
        <end position="150"/>
    </location>
</feature>
<keyword evidence="3" id="KW-1003">Cell membrane</keyword>
<keyword evidence="4 7" id="KW-0812">Transmembrane</keyword>
<comment type="similarity">
    <text evidence="2">Belongs to the DoxX family.</text>
</comment>
<keyword evidence="6 7" id="KW-0472">Membrane</keyword>
<evidence type="ECO:0000256" key="6">
    <source>
        <dbReference type="ARBA" id="ARBA00023136"/>
    </source>
</evidence>
<evidence type="ECO:0008006" key="10">
    <source>
        <dbReference type="Google" id="ProtNLM"/>
    </source>
</evidence>
<name>A0ABP7G693_9ACTN</name>
<evidence type="ECO:0000256" key="2">
    <source>
        <dbReference type="ARBA" id="ARBA00006679"/>
    </source>
</evidence>
<dbReference type="EMBL" id="BAABEP010000073">
    <property type="protein sequence ID" value="GAA3757461.1"/>
    <property type="molecule type" value="Genomic_DNA"/>
</dbReference>
<comment type="caution">
    <text evidence="8">The sequence shown here is derived from an EMBL/GenBank/DDBJ whole genome shotgun (WGS) entry which is preliminary data.</text>
</comment>
<organism evidence="8 9">
    <name type="scientific">Streptomyces tremellae</name>
    <dbReference type="NCBI Taxonomy" id="1124239"/>
    <lineage>
        <taxon>Bacteria</taxon>
        <taxon>Bacillati</taxon>
        <taxon>Actinomycetota</taxon>
        <taxon>Actinomycetes</taxon>
        <taxon>Kitasatosporales</taxon>
        <taxon>Streptomycetaceae</taxon>
        <taxon>Streptomyces</taxon>
    </lineage>
</organism>
<accession>A0ABP7G693</accession>
<keyword evidence="5 7" id="KW-1133">Transmembrane helix</keyword>
<evidence type="ECO:0000256" key="4">
    <source>
        <dbReference type="ARBA" id="ARBA00022692"/>
    </source>
</evidence>
<sequence>MTIQQVFARQRGSEAVGGGPVATASTAQDTGLLLLRVVFGLIMAAHGAQKLFGWFGGGGVDGTAQFFKASGYPAAKFLAVVAGLIETGGGVAIVLGLLTPLAAAALLGDMVNAAGIKWGGFFAPQGLEYELLLACLAGVVALTGPGRFAVDRSLPVLREHRIGYGGIAVLLGLVAAAVFLIIRR</sequence>
<evidence type="ECO:0000313" key="8">
    <source>
        <dbReference type="EMBL" id="GAA3757461.1"/>
    </source>
</evidence>
<evidence type="ECO:0000256" key="7">
    <source>
        <dbReference type="SAM" id="Phobius"/>
    </source>
</evidence>
<dbReference type="PANTHER" id="PTHR33452">
    <property type="entry name" value="OXIDOREDUCTASE CATD-RELATED"/>
    <property type="match status" value="1"/>
</dbReference>
<evidence type="ECO:0000313" key="9">
    <source>
        <dbReference type="Proteomes" id="UP001499884"/>
    </source>
</evidence>
<dbReference type="InterPro" id="IPR051907">
    <property type="entry name" value="DoxX-like_oxidoreductase"/>
</dbReference>
<gene>
    <name evidence="8" type="ORF">GCM10023082_60460</name>
</gene>
<feature type="transmembrane region" description="Helical" evidence="7">
    <location>
        <begin position="33"/>
        <end position="57"/>
    </location>
</feature>
<dbReference type="PANTHER" id="PTHR33452:SF1">
    <property type="entry name" value="INNER MEMBRANE PROTEIN YPHA-RELATED"/>
    <property type="match status" value="1"/>
</dbReference>